<organism evidence="1 2">
    <name type="scientific">Bradyrhizobium diazoefficiens</name>
    <dbReference type="NCBI Taxonomy" id="1355477"/>
    <lineage>
        <taxon>Bacteria</taxon>
        <taxon>Pseudomonadati</taxon>
        <taxon>Pseudomonadota</taxon>
        <taxon>Alphaproteobacteria</taxon>
        <taxon>Hyphomicrobiales</taxon>
        <taxon>Nitrobacteraceae</taxon>
        <taxon>Bradyrhizobium</taxon>
    </lineage>
</organism>
<protein>
    <submittedName>
        <fullName evidence="1">Uncharacterized protein</fullName>
    </submittedName>
</protein>
<evidence type="ECO:0000313" key="2">
    <source>
        <dbReference type="Proteomes" id="UP000063308"/>
    </source>
</evidence>
<name>A0A0E4FV33_9BRAD</name>
<reference evidence="1 2" key="1">
    <citation type="submission" date="2014-11" db="EMBL/GenBank/DDBJ databases">
        <title>Symbiosis island explosion on the genome of extra-slow-growing strains of soybean bradyrhizobia with massive insertion sequences.</title>
        <authorList>
            <person name="Iida T."/>
            <person name="Minamisawa K."/>
        </authorList>
    </citation>
    <scope>NUCLEOTIDE SEQUENCE [LARGE SCALE GENOMIC DNA]</scope>
    <source>
        <strain evidence="1 2">NK6</strain>
    </source>
</reference>
<accession>A0A0E4FV33</accession>
<dbReference type="EMBL" id="AP014685">
    <property type="protein sequence ID" value="BAR58547.1"/>
    <property type="molecule type" value="Genomic_DNA"/>
</dbReference>
<proteinExistence type="predicted"/>
<sequence length="57" mass="6172">MRRSGGNSTLVVASAQTRERVAVFDPLEGPIADLTLRIKRGFDPQGVLNGGRMHEGH</sequence>
<evidence type="ECO:0000313" key="1">
    <source>
        <dbReference type="EMBL" id="BAR58547.1"/>
    </source>
</evidence>
<dbReference type="Proteomes" id="UP000063308">
    <property type="component" value="Chromosome"/>
</dbReference>
<gene>
    <name evidence="1" type="ORF">NK6_5388</name>
</gene>
<dbReference type="AlphaFoldDB" id="A0A0E4FV33"/>